<dbReference type="GO" id="GO:0050567">
    <property type="term" value="F:glutaminyl-tRNA synthase (glutamine-hydrolyzing) activity"/>
    <property type="evidence" value="ECO:0007669"/>
    <property type="project" value="UniProtKB-UniRule"/>
</dbReference>
<dbReference type="NCBIfam" id="TIGR00135">
    <property type="entry name" value="gatC"/>
    <property type="match status" value="1"/>
</dbReference>
<dbReference type="EMBL" id="MEVC01000003">
    <property type="protein sequence ID" value="OGC56142.1"/>
    <property type="molecule type" value="Genomic_DNA"/>
</dbReference>
<keyword evidence="1" id="KW-0547">Nucleotide-binding</keyword>
<gene>
    <name evidence="1" type="primary">gatC</name>
    <name evidence="2" type="ORF">A2797_02185</name>
</gene>
<keyword evidence="1" id="KW-0648">Protein biosynthesis</keyword>
<comment type="caution">
    <text evidence="2">The sequence shown here is derived from an EMBL/GenBank/DDBJ whole genome shotgun (WGS) entry which is preliminary data.</text>
</comment>
<dbReference type="Pfam" id="PF02686">
    <property type="entry name" value="GatC"/>
    <property type="match status" value="1"/>
</dbReference>
<keyword evidence="1" id="KW-0067">ATP-binding</keyword>
<dbReference type="GO" id="GO:0006412">
    <property type="term" value="P:translation"/>
    <property type="evidence" value="ECO:0007669"/>
    <property type="project" value="UniProtKB-UniRule"/>
</dbReference>
<comment type="subunit">
    <text evidence="1">Heterotrimer of A, B and C subunits.</text>
</comment>
<accession>A0A1F4VFT8</accession>
<evidence type="ECO:0000256" key="1">
    <source>
        <dbReference type="HAMAP-Rule" id="MF_00122"/>
    </source>
</evidence>
<comment type="catalytic activity">
    <reaction evidence="1">
        <text>L-aspartyl-tRNA(Asn) + L-glutamine + ATP + H2O = L-asparaginyl-tRNA(Asn) + L-glutamate + ADP + phosphate + 2 H(+)</text>
        <dbReference type="Rhea" id="RHEA:14513"/>
        <dbReference type="Rhea" id="RHEA-COMP:9674"/>
        <dbReference type="Rhea" id="RHEA-COMP:9677"/>
        <dbReference type="ChEBI" id="CHEBI:15377"/>
        <dbReference type="ChEBI" id="CHEBI:15378"/>
        <dbReference type="ChEBI" id="CHEBI:29985"/>
        <dbReference type="ChEBI" id="CHEBI:30616"/>
        <dbReference type="ChEBI" id="CHEBI:43474"/>
        <dbReference type="ChEBI" id="CHEBI:58359"/>
        <dbReference type="ChEBI" id="CHEBI:78515"/>
        <dbReference type="ChEBI" id="CHEBI:78516"/>
        <dbReference type="ChEBI" id="CHEBI:456216"/>
    </reaction>
</comment>
<dbReference type="Proteomes" id="UP000179005">
    <property type="component" value="Unassembled WGS sequence"/>
</dbReference>
<evidence type="ECO:0000313" key="3">
    <source>
        <dbReference type="Proteomes" id="UP000179005"/>
    </source>
</evidence>
<comment type="similarity">
    <text evidence="1">Belongs to the GatC family.</text>
</comment>
<organism evidence="2 3">
    <name type="scientific">candidate division WWE3 bacterium RIFCSPHIGHO2_01_FULL_48_15</name>
    <dbReference type="NCBI Taxonomy" id="1802619"/>
    <lineage>
        <taxon>Bacteria</taxon>
        <taxon>Katanobacteria</taxon>
    </lineage>
</organism>
<dbReference type="PANTHER" id="PTHR15004:SF0">
    <property type="entry name" value="GLUTAMYL-TRNA(GLN) AMIDOTRANSFERASE SUBUNIT C, MITOCHONDRIAL"/>
    <property type="match status" value="1"/>
</dbReference>
<evidence type="ECO:0000313" key="2">
    <source>
        <dbReference type="EMBL" id="OGC56142.1"/>
    </source>
</evidence>
<dbReference type="GO" id="GO:0005524">
    <property type="term" value="F:ATP binding"/>
    <property type="evidence" value="ECO:0007669"/>
    <property type="project" value="UniProtKB-KW"/>
</dbReference>
<dbReference type="PANTHER" id="PTHR15004">
    <property type="entry name" value="GLUTAMYL-TRNA(GLN) AMIDOTRANSFERASE SUBUNIT C, MITOCHONDRIAL"/>
    <property type="match status" value="1"/>
</dbReference>
<dbReference type="GO" id="GO:0070681">
    <property type="term" value="P:glutaminyl-tRNAGln biosynthesis via transamidation"/>
    <property type="evidence" value="ECO:0007669"/>
    <property type="project" value="TreeGrafter"/>
</dbReference>
<dbReference type="STRING" id="1802619.A2797_02185"/>
<dbReference type="HAMAP" id="MF_00122">
    <property type="entry name" value="GatC"/>
    <property type="match status" value="1"/>
</dbReference>
<dbReference type="EC" id="6.3.5.-" evidence="1"/>
<protein>
    <recommendedName>
        <fullName evidence="1">Aspartyl/glutamyl-tRNA(Asn/Gln) amidotransferase subunit C</fullName>
        <shortName evidence="1">Asp/Glu-ADT subunit C</shortName>
        <ecNumber evidence="1">6.3.5.-</ecNumber>
    </recommendedName>
</protein>
<keyword evidence="1" id="KW-0436">Ligase</keyword>
<dbReference type="InterPro" id="IPR003837">
    <property type="entry name" value="GatC"/>
</dbReference>
<dbReference type="Gene3D" id="1.10.20.60">
    <property type="entry name" value="Glu-tRNAGln amidotransferase C subunit, N-terminal domain"/>
    <property type="match status" value="1"/>
</dbReference>
<reference evidence="2 3" key="1">
    <citation type="journal article" date="2016" name="Nat. Commun.">
        <title>Thousands of microbial genomes shed light on interconnected biogeochemical processes in an aquifer system.</title>
        <authorList>
            <person name="Anantharaman K."/>
            <person name="Brown C.T."/>
            <person name="Hug L.A."/>
            <person name="Sharon I."/>
            <person name="Castelle C.J."/>
            <person name="Probst A.J."/>
            <person name="Thomas B.C."/>
            <person name="Singh A."/>
            <person name="Wilkins M.J."/>
            <person name="Karaoz U."/>
            <person name="Brodie E.L."/>
            <person name="Williams K.H."/>
            <person name="Hubbard S.S."/>
            <person name="Banfield J.F."/>
        </authorList>
    </citation>
    <scope>NUCLEOTIDE SEQUENCE [LARGE SCALE GENOMIC DNA]</scope>
</reference>
<comment type="function">
    <text evidence="1">Allows the formation of correctly charged Asn-tRNA(Asn) or Gln-tRNA(Gln) through the transamidation of misacylated Asp-tRNA(Asn) or Glu-tRNA(Gln) in organisms which lack either or both of asparaginyl-tRNA or glutaminyl-tRNA synthetases. The reaction takes place in the presence of glutamine and ATP through an activated phospho-Asp-tRNA(Asn) or phospho-Glu-tRNA(Gln).</text>
</comment>
<dbReference type="GO" id="GO:0006450">
    <property type="term" value="P:regulation of translational fidelity"/>
    <property type="evidence" value="ECO:0007669"/>
    <property type="project" value="InterPro"/>
</dbReference>
<name>A0A1F4VFT8_UNCKA</name>
<comment type="catalytic activity">
    <reaction evidence="1">
        <text>L-glutamyl-tRNA(Gln) + L-glutamine + ATP + H2O = L-glutaminyl-tRNA(Gln) + L-glutamate + ADP + phosphate + H(+)</text>
        <dbReference type="Rhea" id="RHEA:17521"/>
        <dbReference type="Rhea" id="RHEA-COMP:9681"/>
        <dbReference type="Rhea" id="RHEA-COMP:9684"/>
        <dbReference type="ChEBI" id="CHEBI:15377"/>
        <dbReference type="ChEBI" id="CHEBI:15378"/>
        <dbReference type="ChEBI" id="CHEBI:29985"/>
        <dbReference type="ChEBI" id="CHEBI:30616"/>
        <dbReference type="ChEBI" id="CHEBI:43474"/>
        <dbReference type="ChEBI" id="CHEBI:58359"/>
        <dbReference type="ChEBI" id="CHEBI:78520"/>
        <dbReference type="ChEBI" id="CHEBI:78521"/>
        <dbReference type="ChEBI" id="CHEBI:456216"/>
    </reaction>
</comment>
<sequence>MPKSPKLDISYIAQLARIKLTPEEAERFSKQLADVLSYAEKLNKLDLKKIKPTFQTTGQVDVTRSDKLEAERTFTQDGALSGTKEKERGFFRVPKVLK</sequence>
<dbReference type="SUPFAM" id="SSF141000">
    <property type="entry name" value="Glu-tRNAGln amidotransferase C subunit"/>
    <property type="match status" value="1"/>
</dbReference>
<proteinExistence type="inferred from homology"/>
<dbReference type="GO" id="GO:0050566">
    <property type="term" value="F:asparaginyl-tRNA synthase (glutamine-hydrolyzing) activity"/>
    <property type="evidence" value="ECO:0007669"/>
    <property type="project" value="RHEA"/>
</dbReference>
<dbReference type="InterPro" id="IPR036113">
    <property type="entry name" value="Asp/Glu-ADT_sf_sub_c"/>
</dbReference>
<dbReference type="AlphaFoldDB" id="A0A1F4VFT8"/>